<evidence type="ECO:0000256" key="1">
    <source>
        <dbReference type="SAM" id="MobiDB-lite"/>
    </source>
</evidence>
<name>A0A9Q5I248_SANBA</name>
<proteinExistence type="predicted"/>
<evidence type="ECO:0000313" key="2">
    <source>
        <dbReference type="EMBL" id="OCB90283.1"/>
    </source>
</evidence>
<organism evidence="2 3">
    <name type="scientific">Sanghuangporus baumii</name>
    <name type="common">Phellinus baumii</name>
    <dbReference type="NCBI Taxonomy" id="108892"/>
    <lineage>
        <taxon>Eukaryota</taxon>
        <taxon>Fungi</taxon>
        <taxon>Dikarya</taxon>
        <taxon>Basidiomycota</taxon>
        <taxon>Agaricomycotina</taxon>
        <taxon>Agaricomycetes</taxon>
        <taxon>Hymenochaetales</taxon>
        <taxon>Hymenochaetaceae</taxon>
        <taxon>Sanghuangporus</taxon>
    </lineage>
</organism>
<comment type="caution">
    <text evidence="2">The sequence shown here is derived from an EMBL/GenBank/DDBJ whole genome shotgun (WGS) entry which is preliminary data.</text>
</comment>
<dbReference type="AlphaFoldDB" id="A0A9Q5I248"/>
<evidence type="ECO:0000313" key="3">
    <source>
        <dbReference type="Proteomes" id="UP000757232"/>
    </source>
</evidence>
<feature type="compositionally biased region" description="Basic and acidic residues" evidence="1">
    <location>
        <begin position="35"/>
        <end position="46"/>
    </location>
</feature>
<reference evidence="2" key="1">
    <citation type="submission" date="2016-06" db="EMBL/GenBank/DDBJ databases">
        <title>Draft Genome sequence of the fungus Inonotus baumii.</title>
        <authorList>
            <person name="Zhu H."/>
            <person name="Lin W."/>
        </authorList>
    </citation>
    <scope>NUCLEOTIDE SEQUENCE</scope>
    <source>
        <strain evidence="2">821</strain>
    </source>
</reference>
<gene>
    <name evidence="2" type="ORF">A7U60_g2515</name>
</gene>
<keyword evidence="3" id="KW-1185">Reference proteome</keyword>
<accession>A0A9Q5I248</accession>
<protein>
    <submittedName>
        <fullName evidence="2">Uncharacterized protein</fullName>
    </submittedName>
</protein>
<sequence length="288" mass="31561">MPSGFESSVKTSSSTAVDAAAVQIPSDGSTCYDDDAPHRTPTLRHEETPGVNDAIFSIDDLCPFGSHHSLRHAGNQSFDSNAPYQEASDARSHHDCFDSATIQQIGLEHFGAERFGTSDSTEDTGRIPAFSQTEALVPDYYSRRAISAGPPDNDIPALSPLSTSYTRQIDNWSVNDVFGQTNARSPSYPFVTRDDELMPPSGTWDRTDESRAASPIGFPNTTPYFNVFHCSGPVATQGLASRDAFARPTPPFVMQLPPEVIYELHQHLFIIFLNNIVPQFMSILARES</sequence>
<feature type="region of interest" description="Disordered" evidence="1">
    <location>
        <begin position="26"/>
        <end position="46"/>
    </location>
</feature>
<dbReference type="Proteomes" id="UP000757232">
    <property type="component" value="Unassembled WGS sequence"/>
</dbReference>
<feature type="region of interest" description="Disordered" evidence="1">
    <location>
        <begin position="189"/>
        <end position="210"/>
    </location>
</feature>
<dbReference type="EMBL" id="LNZH02000137">
    <property type="protein sequence ID" value="OCB90283.1"/>
    <property type="molecule type" value="Genomic_DNA"/>
</dbReference>